<evidence type="ECO:0000256" key="2">
    <source>
        <dbReference type="SAM" id="Phobius"/>
    </source>
</evidence>
<feature type="transmembrane region" description="Helical" evidence="2">
    <location>
        <begin position="59"/>
        <end position="80"/>
    </location>
</feature>
<sequence>MNHELPITEPQFPLVVALQRLLQSANPHDLYRSRDIRNTPQPPERASSPNDSGNGERSANAYAILFALFSAVQVQLLSSIPTDSGASQSTITMFYIISYAGLILNLIASLTAIFYIHISNAPVGAQGNTHMIKKTILPKLRSTYETAAILGTPLILAQILLHALAAQRLPVSVILVITVMTCLVLVPMRLYTTWVTRLAPGQEGWGGT</sequence>
<comment type="caution">
    <text evidence="3">The sequence shown here is derived from an EMBL/GenBank/DDBJ whole genome shotgun (WGS) entry which is preliminary data.</text>
</comment>
<evidence type="ECO:0000313" key="3">
    <source>
        <dbReference type="EMBL" id="KAF9458408.1"/>
    </source>
</evidence>
<gene>
    <name evidence="3" type="ORF">BDZ94DRAFT_1270668</name>
</gene>
<feature type="transmembrane region" description="Helical" evidence="2">
    <location>
        <begin position="173"/>
        <end position="191"/>
    </location>
</feature>
<name>A0A9P6CEX3_9AGAR</name>
<keyword evidence="4" id="KW-1185">Reference proteome</keyword>
<feature type="transmembrane region" description="Helical" evidence="2">
    <location>
        <begin position="147"/>
        <end position="166"/>
    </location>
</feature>
<dbReference type="Proteomes" id="UP000807353">
    <property type="component" value="Unassembled WGS sequence"/>
</dbReference>
<organism evidence="3 4">
    <name type="scientific">Collybia nuda</name>
    <dbReference type="NCBI Taxonomy" id="64659"/>
    <lineage>
        <taxon>Eukaryota</taxon>
        <taxon>Fungi</taxon>
        <taxon>Dikarya</taxon>
        <taxon>Basidiomycota</taxon>
        <taxon>Agaricomycotina</taxon>
        <taxon>Agaricomycetes</taxon>
        <taxon>Agaricomycetidae</taxon>
        <taxon>Agaricales</taxon>
        <taxon>Tricholomatineae</taxon>
        <taxon>Clitocybaceae</taxon>
        <taxon>Collybia</taxon>
    </lineage>
</organism>
<keyword evidence="2" id="KW-0472">Membrane</keyword>
<keyword evidence="2" id="KW-1133">Transmembrane helix</keyword>
<evidence type="ECO:0000313" key="4">
    <source>
        <dbReference type="Proteomes" id="UP000807353"/>
    </source>
</evidence>
<evidence type="ECO:0000256" key="1">
    <source>
        <dbReference type="SAM" id="MobiDB-lite"/>
    </source>
</evidence>
<keyword evidence="2" id="KW-0812">Transmembrane</keyword>
<dbReference type="EMBL" id="MU150341">
    <property type="protein sequence ID" value="KAF9458408.1"/>
    <property type="molecule type" value="Genomic_DNA"/>
</dbReference>
<reference evidence="3" key="1">
    <citation type="submission" date="2020-11" db="EMBL/GenBank/DDBJ databases">
        <authorList>
            <consortium name="DOE Joint Genome Institute"/>
            <person name="Ahrendt S."/>
            <person name="Riley R."/>
            <person name="Andreopoulos W."/>
            <person name="Labutti K."/>
            <person name="Pangilinan J."/>
            <person name="Ruiz-Duenas F.J."/>
            <person name="Barrasa J.M."/>
            <person name="Sanchez-Garcia M."/>
            <person name="Camarero S."/>
            <person name="Miyauchi S."/>
            <person name="Serrano A."/>
            <person name="Linde D."/>
            <person name="Babiker R."/>
            <person name="Drula E."/>
            <person name="Ayuso-Fernandez I."/>
            <person name="Pacheco R."/>
            <person name="Padilla G."/>
            <person name="Ferreira P."/>
            <person name="Barriuso J."/>
            <person name="Kellner H."/>
            <person name="Castanera R."/>
            <person name="Alfaro M."/>
            <person name="Ramirez L."/>
            <person name="Pisabarro A.G."/>
            <person name="Kuo A."/>
            <person name="Tritt A."/>
            <person name="Lipzen A."/>
            <person name="He G."/>
            <person name="Yan M."/>
            <person name="Ng V."/>
            <person name="Cullen D."/>
            <person name="Martin F."/>
            <person name="Rosso M.-N."/>
            <person name="Henrissat B."/>
            <person name="Hibbett D."/>
            <person name="Martinez A.T."/>
            <person name="Grigoriev I.V."/>
        </authorList>
    </citation>
    <scope>NUCLEOTIDE SEQUENCE</scope>
    <source>
        <strain evidence="3">CBS 247.69</strain>
    </source>
</reference>
<proteinExistence type="predicted"/>
<feature type="region of interest" description="Disordered" evidence="1">
    <location>
        <begin position="31"/>
        <end position="55"/>
    </location>
</feature>
<feature type="transmembrane region" description="Helical" evidence="2">
    <location>
        <begin position="92"/>
        <end position="118"/>
    </location>
</feature>
<accession>A0A9P6CEX3</accession>
<dbReference type="AlphaFoldDB" id="A0A9P6CEX3"/>
<protein>
    <submittedName>
        <fullName evidence="3">Uncharacterized protein</fullName>
    </submittedName>
</protein>